<organism evidence="1 3">
    <name type="scientific">Didymodactylos carnosus</name>
    <dbReference type="NCBI Taxonomy" id="1234261"/>
    <lineage>
        <taxon>Eukaryota</taxon>
        <taxon>Metazoa</taxon>
        <taxon>Spiralia</taxon>
        <taxon>Gnathifera</taxon>
        <taxon>Rotifera</taxon>
        <taxon>Eurotatoria</taxon>
        <taxon>Bdelloidea</taxon>
        <taxon>Philodinida</taxon>
        <taxon>Philodinidae</taxon>
        <taxon>Didymodactylos</taxon>
    </lineage>
</organism>
<evidence type="ECO:0000313" key="2">
    <source>
        <dbReference type="EMBL" id="CAF4482457.1"/>
    </source>
</evidence>
<comment type="caution">
    <text evidence="1">The sequence shown here is derived from an EMBL/GenBank/DDBJ whole genome shotgun (WGS) entry which is preliminary data.</text>
</comment>
<dbReference type="Proteomes" id="UP000681722">
    <property type="component" value="Unassembled WGS sequence"/>
</dbReference>
<dbReference type="AlphaFoldDB" id="A0A816B6L0"/>
<sequence length="65" mass="6835">SCTDTPGWTTSGNPALGEDCSSYVRLLWCKDGEVLDKSTVGDQYKNPEINCCACGKAGDTSDSPS</sequence>
<feature type="non-terminal residue" evidence="1">
    <location>
        <position position="1"/>
    </location>
</feature>
<reference evidence="1" key="1">
    <citation type="submission" date="2021-02" db="EMBL/GenBank/DDBJ databases">
        <authorList>
            <person name="Nowell W R."/>
        </authorList>
    </citation>
    <scope>NUCLEOTIDE SEQUENCE</scope>
</reference>
<proteinExistence type="predicted"/>
<dbReference type="Proteomes" id="UP000663829">
    <property type="component" value="Unassembled WGS sequence"/>
</dbReference>
<evidence type="ECO:0000313" key="3">
    <source>
        <dbReference type="Proteomes" id="UP000663829"/>
    </source>
</evidence>
<dbReference type="EMBL" id="CAJOBC010102873">
    <property type="protein sequence ID" value="CAF4482457.1"/>
    <property type="molecule type" value="Genomic_DNA"/>
</dbReference>
<keyword evidence="3" id="KW-1185">Reference proteome</keyword>
<accession>A0A816B6L0</accession>
<protein>
    <submittedName>
        <fullName evidence="1">Uncharacterized protein</fullName>
    </submittedName>
</protein>
<name>A0A816B6L0_9BILA</name>
<evidence type="ECO:0000313" key="1">
    <source>
        <dbReference type="EMBL" id="CAF1603789.1"/>
    </source>
</evidence>
<gene>
    <name evidence="1" type="ORF">GPM918_LOCUS42620</name>
    <name evidence="2" type="ORF">SRO942_LOCUS43902</name>
</gene>
<dbReference type="EMBL" id="CAJNOQ010036365">
    <property type="protein sequence ID" value="CAF1603789.1"/>
    <property type="molecule type" value="Genomic_DNA"/>
</dbReference>